<feature type="domain" description="DUF1468" evidence="2">
    <location>
        <begin position="13"/>
        <end position="164"/>
    </location>
</feature>
<dbReference type="InterPro" id="IPR009936">
    <property type="entry name" value="DUF1468"/>
</dbReference>
<dbReference type="AlphaFoldDB" id="A0A381XVC9"/>
<name>A0A381XVC9_9ZZZZ</name>
<protein>
    <recommendedName>
        <fullName evidence="2">DUF1468 domain-containing protein</fullName>
    </recommendedName>
</protein>
<accession>A0A381XVC9</accession>
<dbReference type="EMBL" id="UINC01016419">
    <property type="protein sequence ID" value="SVA68371.1"/>
    <property type="molecule type" value="Genomic_DNA"/>
</dbReference>
<sequence>MDEEIKSDIVLTFVLLFFSVVILFIIIPSQINEPGYIKSTYLSPAFVPRVFTVFLGFMALLLFFRSITRLKKSSSKKEMQPAGIETLTAEGRRGHRIAVLIWVSCCFFILAVELFGILIPSILFLGTLMVFFGQKKWLLVLSIMILVPLLLYLFLHDIANVQFPKGILFS</sequence>
<evidence type="ECO:0000313" key="3">
    <source>
        <dbReference type="EMBL" id="SVA68371.1"/>
    </source>
</evidence>
<feature type="transmembrane region" description="Helical" evidence="1">
    <location>
        <begin position="47"/>
        <end position="67"/>
    </location>
</feature>
<feature type="transmembrane region" description="Helical" evidence="1">
    <location>
        <begin position="99"/>
        <end position="125"/>
    </location>
</feature>
<reference evidence="3" key="1">
    <citation type="submission" date="2018-05" db="EMBL/GenBank/DDBJ databases">
        <authorList>
            <person name="Lanie J.A."/>
            <person name="Ng W.-L."/>
            <person name="Kazmierczak K.M."/>
            <person name="Andrzejewski T.M."/>
            <person name="Davidsen T.M."/>
            <person name="Wayne K.J."/>
            <person name="Tettelin H."/>
            <person name="Glass J.I."/>
            <person name="Rusch D."/>
            <person name="Podicherti R."/>
            <person name="Tsui H.-C.T."/>
            <person name="Winkler M.E."/>
        </authorList>
    </citation>
    <scope>NUCLEOTIDE SEQUENCE</scope>
</reference>
<proteinExistence type="predicted"/>
<dbReference type="Pfam" id="PF07331">
    <property type="entry name" value="TctB"/>
    <property type="match status" value="1"/>
</dbReference>
<feature type="transmembrane region" description="Helical" evidence="1">
    <location>
        <begin position="137"/>
        <end position="155"/>
    </location>
</feature>
<evidence type="ECO:0000256" key="1">
    <source>
        <dbReference type="SAM" id="Phobius"/>
    </source>
</evidence>
<feature type="transmembrane region" description="Helical" evidence="1">
    <location>
        <begin position="9"/>
        <end position="27"/>
    </location>
</feature>
<keyword evidence="1" id="KW-1133">Transmembrane helix</keyword>
<evidence type="ECO:0000259" key="2">
    <source>
        <dbReference type="Pfam" id="PF07331"/>
    </source>
</evidence>
<keyword evidence="1" id="KW-0812">Transmembrane</keyword>
<organism evidence="3">
    <name type="scientific">marine metagenome</name>
    <dbReference type="NCBI Taxonomy" id="408172"/>
    <lineage>
        <taxon>unclassified sequences</taxon>
        <taxon>metagenomes</taxon>
        <taxon>ecological metagenomes</taxon>
    </lineage>
</organism>
<keyword evidence="1" id="KW-0472">Membrane</keyword>
<gene>
    <name evidence="3" type="ORF">METZ01_LOCUS121225</name>
</gene>